<evidence type="ECO:0000313" key="1">
    <source>
        <dbReference type="EMBL" id="WPU66449.1"/>
    </source>
</evidence>
<dbReference type="EMBL" id="CP139487">
    <property type="protein sequence ID" value="WPU66449.1"/>
    <property type="molecule type" value="Genomic_DNA"/>
</dbReference>
<evidence type="ECO:0000313" key="2">
    <source>
        <dbReference type="Proteomes" id="UP001324634"/>
    </source>
</evidence>
<dbReference type="SUPFAM" id="SSF53335">
    <property type="entry name" value="S-adenosyl-L-methionine-dependent methyltransferases"/>
    <property type="match status" value="1"/>
</dbReference>
<dbReference type="RefSeq" id="WP_321398668.1">
    <property type="nucleotide sequence ID" value="NZ_CP139487.1"/>
</dbReference>
<dbReference type="InterPro" id="IPR029063">
    <property type="entry name" value="SAM-dependent_MTases_sf"/>
</dbReference>
<organism evidence="1 2">
    <name type="scientific">Peredibacter starrii</name>
    <dbReference type="NCBI Taxonomy" id="28202"/>
    <lineage>
        <taxon>Bacteria</taxon>
        <taxon>Pseudomonadati</taxon>
        <taxon>Bdellovibrionota</taxon>
        <taxon>Bacteriovoracia</taxon>
        <taxon>Bacteriovoracales</taxon>
        <taxon>Bacteriovoracaceae</taxon>
        <taxon>Peredibacter</taxon>
    </lineage>
</organism>
<evidence type="ECO:0008006" key="3">
    <source>
        <dbReference type="Google" id="ProtNLM"/>
    </source>
</evidence>
<accession>A0AAX4HT16</accession>
<dbReference type="KEGG" id="psti:SOO65_06790"/>
<dbReference type="Proteomes" id="UP001324634">
    <property type="component" value="Chromosome"/>
</dbReference>
<keyword evidence="2" id="KW-1185">Reference proteome</keyword>
<gene>
    <name evidence="1" type="ORF">SOO65_06790</name>
</gene>
<dbReference type="AlphaFoldDB" id="A0AAX4HT16"/>
<sequence length="256" mass="29719">MELKSLSDFQRLEGTQLSLGDRRLLAHHPEFYQTPKANDVIRRQHANMVDRILGFRLKYIEEMMVAEARGFEPDGSHETWGPTLHSGVQTWVGLDLQTLQTPYSECLRILQLLKIKPYQHIIDLGAAYGRMGIVIGGLYIKNSFTGYEYVKARVDEGNRVYKELGFSRSQLITQDLFDKSFELPLADIYFIYDYGQVEHIDYTLKQIEAVAHKRPVKVVVRGKFTKRIIADRHPWLDLQYEGKLEELFSIYSAFIV</sequence>
<name>A0AAX4HT16_9BACT</name>
<protein>
    <recommendedName>
        <fullName evidence="3">Methyltransferase</fullName>
    </recommendedName>
</protein>
<dbReference type="Gene3D" id="3.40.50.150">
    <property type="entry name" value="Vaccinia Virus protein VP39"/>
    <property type="match status" value="1"/>
</dbReference>
<proteinExistence type="predicted"/>
<reference evidence="1 2" key="1">
    <citation type="submission" date="2023-11" db="EMBL/GenBank/DDBJ databases">
        <title>Peredibacter starrii A3.12.</title>
        <authorList>
            <person name="Mitchell R.J."/>
        </authorList>
    </citation>
    <scope>NUCLEOTIDE SEQUENCE [LARGE SCALE GENOMIC DNA]</scope>
    <source>
        <strain evidence="1 2">A3.12</strain>
    </source>
</reference>